<gene>
    <name evidence="2" type="ORF">GUITHDRAFT_69232</name>
</gene>
<dbReference type="HOGENOM" id="CLU_1242946_0_0_1"/>
<dbReference type="SUPFAM" id="SSF55073">
    <property type="entry name" value="Nucleotide cyclase"/>
    <property type="match status" value="1"/>
</dbReference>
<dbReference type="Proteomes" id="UP000011087">
    <property type="component" value="Unassembled WGS sequence"/>
</dbReference>
<reference evidence="3" key="3">
    <citation type="submission" date="2015-06" db="UniProtKB">
        <authorList>
            <consortium name="EnsemblProtists"/>
        </authorList>
    </citation>
    <scope>IDENTIFICATION</scope>
</reference>
<accession>L1JHB7</accession>
<dbReference type="EnsemblProtists" id="EKX47908">
    <property type="protein sequence ID" value="EKX47908"/>
    <property type="gene ID" value="GUITHDRAFT_69232"/>
</dbReference>
<organism evidence="2">
    <name type="scientific">Guillardia theta (strain CCMP2712)</name>
    <name type="common">Cryptophyte</name>
    <dbReference type="NCBI Taxonomy" id="905079"/>
    <lineage>
        <taxon>Eukaryota</taxon>
        <taxon>Cryptophyceae</taxon>
        <taxon>Pyrenomonadales</taxon>
        <taxon>Geminigeraceae</taxon>
        <taxon>Guillardia</taxon>
    </lineage>
</organism>
<dbReference type="Pfam" id="PF00211">
    <property type="entry name" value="Guanylate_cyc"/>
    <property type="match status" value="1"/>
</dbReference>
<reference evidence="4" key="2">
    <citation type="submission" date="2012-11" db="EMBL/GenBank/DDBJ databases">
        <authorList>
            <person name="Kuo A."/>
            <person name="Curtis B.A."/>
            <person name="Tanifuji G."/>
            <person name="Burki F."/>
            <person name="Gruber A."/>
            <person name="Irimia M."/>
            <person name="Maruyama S."/>
            <person name="Arias M.C."/>
            <person name="Ball S.G."/>
            <person name="Gile G.H."/>
            <person name="Hirakawa Y."/>
            <person name="Hopkins J.F."/>
            <person name="Rensing S.A."/>
            <person name="Schmutz J."/>
            <person name="Symeonidi A."/>
            <person name="Elias M."/>
            <person name="Eveleigh R.J."/>
            <person name="Herman E.K."/>
            <person name="Klute M.J."/>
            <person name="Nakayama T."/>
            <person name="Obornik M."/>
            <person name="Reyes-Prieto A."/>
            <person name="Armbrust E.V."/>
            <person name="Aves S.J."/>
            <person name="Beiko R.G."/>
            <person name="Coutinho P."/>
            <person name="Dacks J.B."/>
            <person name="Durnford D.G."/>
            <person name="Fast N.M."/>
            <person name="Green B.R."/>
            <person name="Grisdale C."/>
            <person name="Hempe F."/>
            <person name="Henrissat B."/>
            <person name="Hoppner M.P."/>
            <person name="Ishida K.-I."/>
            <person name="Kim E."/>
            <person name="Koreny L."/>
            <person name="Kroth P.G."/>
            <person name="Liu Y."/>
            <person name="Malik S.-B."/>
            <person name="Maier U.G."/>
            <person name="McRose D."/>
            <person name="Mock T."/>
            <person name="Neilson J.A."/>
            <person name="Onodera N.T."/>
            <person name="Poole A.M."/>
            <person name="Pritham E.J."/>
            <person name="Richards T.A."/>
            <person name="Rocap G."/>
            <person name="Roy S.W."/>
            <person name="Sarai C."/>
            <person name="Schaack S."/>
            <person name="Shirato S."/>
            <person name="Slamovits C.H."/>
            <person name="Spencer D.F."/>
            <person name="Suzuki S."/>
            <person name="Worden A.Z."/>
            <person name="Zauner S."/>
            <person name="Barry K."/>
            <person name="Bell C."/>
            <person name="Bharti A.K."/>
            <person name="Crow J.A."/>
            <person name="Grimwood J."/>
            <person name="Kramer R."/>
            <person name="Lindquist E."/>
            <person name="Lucas S."/>
            <person name="Salamov A."/>
            <person name="McFadden G.I."/>
            <person name="Lane C.E."/>
            <person name="Keeling P.J."/>
            <person name="Gray M.W."/>
            <person name="Grigoriev I.V."/>
            <person name="Archibald J.M."/>
        </authorList>
    </citation>
    <scope>NUCLEOTIDE SEQUENCE</scope>
    <source>
        <strain evidence="4">CCMP2712</strain>
    </source>
</reference>
<dbReference type="PANTHER" id="PTHR43336">
    <property type="entry name" value="OXYGEN SENSOR HISTIDINE KINASE RESPONSE REGULATOR DEVS/DOSS"/>
    <property type="match status" value="1"/>
</dbReference>
<dbReference type="InterPro" id="IPR029787">
    <property type="entry name" value="Nucleotide_cyclase"/>
</dbReference>
<dbReference type="Gene3D" id="3.30.70.1230">
    <property type="entry name" value="Nucleotide cyclase"/>
    <property type="match status" value="1"/>
</dbReference>
<protein>
    <recommendedName>
        <fullName evidence="1">Guanylate cyclase domain-containing protein</fullName>
    </recommendedName>
</protein>
<sequence>MAEDPLEPLHTARHKHPKIAKIEHGLISLAQLLQLGFGEAGARVISRSLRSGSMCGVDVNNTGTIINAFFGFCDIRNFTDLTEVLQADVVKVVNNVGRIVHGNVTRNHGAPNKNIGDAFLLVWKPKGDVAIQEVADSALRSYIQSILEISRDRRLLYHTSRKEVQERMPGYSTTMGFGLHFGWAIECTIGSRHKLDASYLSPHVNMAARLEQASKQYGVPILISGDVFGLLSKRVQVLCRFVDRVTVKGSNAPVELYTFDVPEQHQREGG</sequence>
<dbReference type="GO" id="GO:0009190">
    <property type="term" value="P:cyclic nucleotide biosynthetic process"/>
    <property type="evidence" value="ECO:0007669"/>
    <property type="project" value="InterPro"/>
</dbReference>
<dbReference type="AlphaFoldDB" id="L1JHB7"/>
<feature type="domain" description="Guanylate cyclase" evidence="1">
    <location>
        <begin position="69"/>
        <end position="211"/>
    </location>
</feature>
<reference evidence="2 4" key="1">
    <citation type="journal article" date="2012" name="Nature">
        <title>Algal genomes reveal evolutionary mosaicism and the fate of nucleomorphs.</title>
        <authorList>
            <consortium name="DOE Joint Genome Institute"/>
            <person name="Curtis B.A."/>
            <person name="Tanifuji G."/>
            <person name="Burki F."/>
            <person name="Gruber A."/>
            <person name="Irimia M."/>
            <person name="Maruyama S."/>
            <person name="Arias M.C."/>
            <person name="Ball S.G."/>
            <person name="Gile G.H."/>
            <person name="Hirakawa Y."/>
            <person name="Hopkins J.F."/>
            <person name="Kuo A."/>
            <person name="Rensing S.A."/>
            <person name="Schmutz J."/>
            <person name="Symeonidi A."/>
            <person name="Elias M."/>
            <person name="Eveleigh R.J."/>
            <person name="Herman E.K."/>
            <person name="Klute M.J."/>
            <person name="Nakayama T."/>
            <person name="Obornik M."/>
            <person name="Reyes-Prieto A."/>
            <person name="Armbrust E.V."/>
            <person name="Aves S.J."/>
            <person name="Beiko R.G."/>
            <person name="Coutinho P."/>
            <person name="Dacks J.B."/>
            <person name="Durnford D.G."/>
            <person name="Fast N.M."/>
            <person name="Green B.R."/>
            <person name="Grisdale C.J."/>
            <person name="Hempel F."/>
            <person name="Henrissat B."/>
            <person name="Hoppner M.P."/>
            <person name="Ishida K."/>
            <person name="Kim E."/>
            <person name="Koreny L."/>
            <person name="Kroth P.G."/>
            <person name="Liu Y."/>
            <person name="Malik S.B."/>
            <person name="Maier U.G."/>
            <person name="McRose D."/>
            <person name="Mock T."/>
            <person name="Neilson J.A."/>
            <person name="Onodera N.T."/>
            <person name="Poole A.M."/>
            <person name="Pritham E.J."/>
            <person name="Richards T.A."/>
            <person name="Rocap G."/>
            <person name="Roy S.W."/>
            <person name="Sarai C."/>
            <person name="Schaack S."/>
            <person name="Shirato S."/>
            <person name="Slamovits C.H."/>
            <person name="Spencer D.F."/>
            <person name="Suzuki S."/>
            <person name="Worden A.Z."/>
            <person name="Zauner S."/>
            <person name="Barry K."/>
            <person name="Bell C."/>
            <person name="Bharti A.K."/>
            <person name="Crow J.A."/>
            <person name="Grimwood J."/>
            <person name="Kramer R."/>
            <person name="Lindquist E."/>
            <person name="Lucas S."/>
            <person name="Salamov A."/>
            <person name="McFadden G.I."/>
            <person name="Lane C.E."/>
            <person name="Keeling P.J."/>
            <person name="Gray M.W."/>
            <person name="Grigoriev I.V."/>
            <person name="Archibald J.M."/>
        </authorList>
    </citation>
    <scope>NUCLEOTIDE SEQUENCE</scope>
    <source>
        <strain evidence="2 4">CCMP2712</strain>
    </source>
</reference>
<proteinExistence type="predicted"/>
<keyword evidence="4" id="KW-1185">Reference proteome</keyword>
<evidence type="ECO:0000259" key="1">
    <source>
        <dbReference type="PROSITE" id="PS50125"/>
    </source>
</evidence>
<dbReference type="InterPro" id="IPR001054">
    <property type="entry name" value="A/G_cyclase"/>
</dbReference>
<dbReference type="EMBL" id="JH992988">
    <property type="protein sequence ID" value="EKX47908.1"/>
    <property type="molecule type" value="Genomic_DNA"/>
</dbReference>
<dbReference type="eggNOG" id="ENOG502QQYF">
    <property type="taxonomic scope" value="Eukaryota"/>
</dbReference>
<dbReference type="PROSITE" id="PS50125">
    <property type="entry name" value="GUANYLATE_CYCLASE_2"/>
    <property type="match status" value="1"/>
</dbReference>
<evidence type="ECO:0000313" key="2">
    <source>
        <dbReference type="EMBL" id="EKX47908.1"/>
    </source>
</evidence>
<dbReference type="CDD" id="cd07302">
    <property type="entry name" value="CHD"/>
    <property type="match status" value="1"/>
</dbReference>
<evidence type="ECO:0000313" key="4">
    <source>
        <dbReference type="Proteomes" id="UP000011087"/>
    </source>
</evidence>
<dbReference type="OMA" id="DINPAWA"/>
<dbReference type="GO" id="GO:0035556">
    <property type="term" value="P:intracellular signal transduction"/>
    <property type="evidence" value="ECO:0007669"/>
    <property type="project" value="InterPro"/>
</dbReference>
<dbReference type="OrthoDB" id="60033at2759"/>
<dbReference type="RefSeq" id="XP_005834888.1">
    <property type="nucleotide sequence ID" value="XM_005834831.1"/>
</dbReference>
<dbReference type="PaxDb" id="55529-EKX47908"/>
<dbReference type="PANTHER" id="PTHR43336:SF3">
    <property type="entry name" value="GUANYLATE CYCLASE DOMAIN-CONTAINING PROTEIN"/>
    <property type="match status" value="1"/>
</dbReference>
<dbReference type="KEGG" id="gtt:GUITHDRAFT_69232"/>
<evidence type="ECO:0000313" key="3">
    <source>
        <dbReference type="EnsemblProtists" id="EKX47908"/>
    </source>
</evidence>
<name>L1JHB7_GUITC</name>
<dbReference type="GeneID" id="17304484"/>